<comment type="subcellular location">
    <subcellularLocation>
        <location evidence="1">Nucleus</location>
    </subcellularLocation>
</comment>
<keyword evidence="10" id="KW-1185">Reference proteome</keyword>
<dbReference type="Pfam" id="PF17745">
    <property type="entry name" value="Ydr279_N"/>
    <property type="match status" value="1"/>
</dbReference>
<dbReference type="InterPro" id="IPR040456">
    <property type="entry name" value="RNase_H2_suB"/>
</dbReference>
<dbReference type="Gene3D" id="2.20.25.530">
    <property type="match status" value="1"/>
</dbReference>
<dbReference type="InterPro" id="IPR019024">
    <property type="entry name" value="RNase_H2_suB_wHTH"/>
</dbReference>
<dbReference type="GeneID" id="29004231"/>
<evidence type="ECO:0000256" key="2">
    <source>
        <dbReference type="ARBA" id="ARBA00019062"/>
    </source>
</evidence>
<dbReference type="Proteomes" id="UP000077315">
    <property type="component" value="Unassembled WGS sequence"/>
</dbReference>
<dbReference type="GO" id="GO:0032299">
    <property type="term" value="C:ribonuclease H2 complex"/>
    <property type="evidence" value="ECO:0007669"/>
    <property type="project" value="InterPro"/>
</dbReference>
<organism evidence="9 10">
    <name type="scientific">Phycomyces blakesleeanus (strain ATCC 8743b / DSM 1359 / FGSC 10004 / NBRC 33097 / NRRL 1555)</name>
    <dbReference type="NCBI Taxonomy" id="763407"/>
    <lineage>
        <taxon>Eukaryota</taxon>
        <taxon>Fungi</taxon>
        <taxon>Fungi incertae sedis</taxon>
        <taxon>Mucoromycota</taxon>
        <taxon>Mucoromycotina</taxon>
        <taxon>Mucoromycetes</taxon>
        <taxon>Mucorales</taxon>
        <taxon>Phycomycetaceae</taxon>
        <taxon>Phycomyces</taxon>
    </lineage>
</organism>
<dbReference type="InterPro" id="IPR041195">
    <property type="entry name" value="Rnh202_N"/>
</dbReference>
<dbReference type="GO" id="GO:0006401">
    <property type="term" value="P:RNA catabolic process"/>
    <property type="evidence" value="ECO:0007669"/>
    <property type="project" value="TreeGrafter"/>
</dbReference>
<dbReference type="InParanoid" id="A0A167MDR3"/>
<evidence type="ECO:0000313" key="10">
    <source>
        <dbReference type="Proteomes" id="UP000077315"/>
    </source>
</evidence>
<comment type="function">
    <text evidence="4">Non catalytic subunit of RNase H2, an endonuclease that specifically degrades the RNA of RNA:DNA hybrids. Participates in DNA replication, possibly by mediating the removal of lagging-strand Okazaki fragment RNA primers during DNA replication. Mediates the excision of single ribonucleotides from DNA:RNA duplexes.</text>
</comment>
<feature type="domain" description="Rnh202 triple barrel" evidence="8">
    <location>
        <begin position="15"/>
        <end position="75"/>
    </location>
</feature>
<evidence type="ECO:0000259" key="7">
    <source>
        <dbReference type="Pfam" id="PF09468"/>
    </source>
</evidence>
<sequence length="294" mass="33847">MTQVVFTHNRDQDLNDLTPLQLPCPRSGKWITYLYNDKHELFELQQVTGPGRKTCWMIDNTIHKNGKFRLLTPMDPLFIALPLLEQARENTSNSGNFRKLDDIFSSENILNDIDEDIKMTVKNTGLHQLSDISGLKEGIKHLCDTQDVGEGAFFVYRFNDQKALDWLRKKVDVLVDNFSTIPVLLDAVEDELESVNDKTDKTSVFQRESINILARYLKQAWRQKLLDSYNLIEEVKEVEQYTAQDSTHQSPSAFFKSASTKTEVVVPPKKTKKSEDQRKAAKNTRPLTSFFTKL</sequence>
<proteinExistence type="predicted"/>
<keyword evidence="3" id="KW-0539">Nucleus</keyword>
<evidence type="ECO:0000256" key="1">
    <source>
        <dbReference type="ARBA" id="ARBA00004123"/>
    </source>
</evidence>
<evidence type="ECO:0000259" key="8">
    <source>
        <dbReference type="Pfam" id="PF17745"/>
    </source>
</evidence>
<feature type="domain" description="Ribonuclease H2 subunit B wHTH" evidence="7">
    <location>
        <begin position="78"/>
        <end position="238"/>
    </location>
</feature>
<feature type="region of interest" description="Disordered" evidence="6">
    <location>
        <begin position="265"/>
        <end position="294"/>
    </location>
</feature>
<dbReference type="AlphaFoldDB" id="A0A167MDR3"/>
<evidence type="ECO:0000256" key="4">
    <source>
        <dbReference type="ARBA" id="ARBA00024778"/>
    </source>
</evidence>
<evidence type="ECO:0000313" key="9">
    <source>
        <dbReference type="EMBL" id="OAD72559.1"/>
    </source>
</evidence>
<evidence type="ECO:0000256" key="3">
    <source>
        <dbReference type="ARBA" id="ARBA00023242"/>
    </source>
</evidence>
<dbReference type="GO" id="GO:0005654">
    <property type="term" value="C:nucleoplasm"/>
    <property type="evidence" value="ECO:0007669"/>
    <property type="project" value="TreeGrafter"/>
</dbReference>
<accession>A0A167MDR3</accession>
<evidence type="ECO:0000256" key="5">
    <source>
        <dbReference type="ARBA" id="ARBA00033464"/>
    </source>
</evidence>
<name>A0A167MDR3_PHYB8</name>
<feature type="compositionally biased region" description="Polar residues" evidence="6">
    <location>
        <begin position="285"/>
        <end position="294"/>
    </location>
</feature>
<dbReference type="Gene3D" id="1.10.20.120">
    <property type="match status" value="1"/>
</dbReference>
<gene>
    <name evidence="9" type="ORF">PHYBLDRAFT_78065</name>
</gene>
<evidence type="ECO:0000256" key="6">
    <source>
        <dbReference type="SAM" id="MobiDB-lite"/>
    </source>
</evidence>
<dbReference type="PANTHER" id="PTHR13383:SF11">
    <property type="entry name" value="RIBONUCLEASE H2 SUBUNIT B"/>
    <property type="match status" value="1"/>
</dbReference>
<dbReference type="EMBL" id="KV440983">
    <property type="protein sequence ID" value="OAD72559.1"/>
    <property type="molecule type" value="Genomic_DNA"/>
</dbReference>
<dbReference type="PANTHER" id="PTHR13383">
    <property type="entry name" value="RIBONUCLEASE H2 SUBUNIT B"/>
    <property type="match status" value="1"/>
</dbReference>
<dbReference type="STRING" id="763407.A0A167MDR3"/>
<dbReference type="OrthoDB" id="29098at2759"/>
<dbReference type="RefSeq" id="XP_018290599.1">
    <property type="nucleotide sequence ID" value="XM_018443326.1"/>
</dbReference>
<dbReference type="Pfam" id="PF09468">
    <property type="entry name" value="RNase_H2-Ydr279"/>
    <property type="match status" value="1"/>
</dbReference>
<protein>
    <recommendedName>
        <fullName evidence="2">Ribonuclease H2 subunit B</fullName>
    </recommendedName>
    <alternativeName>
        <fullName evidence="5">Ribonuclease HI subunit B</fullName>
    </alternativeName>
</protein>
<dbReference type="VEuPathDB" id="FungiDB:PHYBLDRAFT_78065"/>
<reference evidence="10" key="1">
    <citation type="submission" date="2015-06" db="EMBL/GenBank/DDBJ databases">
        <title>Expansion of signal transduction pathways in fungi by whole-genome duplication.</title>
        <authorList>
            <consortium name="DOE Joint Genome Institute"/>
            <person name="Corrochano L.M."/>
            <person name="Kuo A."/>
            <person name="Marcet-Houben M."/>
            <person name="Polaino S."/>
            <person name="Salamov A."/>
            <person name="Villalobos J.M."/>
            <person name="Alvarez M.I."/>
            <person name="Avalos J."/>
            <person name="Benito E.P."/>
            <person name="Benoit I."/>
            <person name="Burger G."/>
            <person name="Camino L.P."/>
            <person name="Canovas D."/>
            <person name="Cerda-Olmedo E."/>
            <person name="Cheng J.-F."/>
            <person name="Dominguez A."/>
            <person name="Elias M."/>
            <person name="Eslava A.P."/>
            <person name="Glaser F."/>
            <person name="Grimwood J."/>
            <person name="Gutierrez G."/>
            <person name="Heitman J."/>
            <person name="Henrissat B."/>
            <person name="Iturriaga E.A."/>
            <person name="Lang B.F."/>
            <person name="Lavin J.L."/>
            <person name="Lee S."/>
            <person name="Li W."/>
            <person name="Lindquist E."/>
            <person name="Lopez-Garcia S."/>
            <person name="Luque E.M."/>
            <person name="Marcos A.T."/>
            <person name="Martin J."/>
            <person name="McCluskey K."/>
            <person name="Medina H.R."/>
            <person name="Miralles-Duran A."/>
            <person name="Miyazaki A."/>
            <person name="Munoz-Torres E."/>
            <person name="Oguiza J.A."/>
            <person name="Ohm R."/>
            <person name="Olmedo M."/>
            <person name="Orejas M."/>
            <person name="Ortiz-Castellanos L."/>
            <person name="Pisabarro A.G."/>
            <person name="Rodriguez-Romero J."/>
            <person name="Ruiz-Herrera J."/>
            <person name="Ruiz-Vazquez R."/>
            <person name="Sanz C."/>
            <person name="Schackwitz W."/>
            <person name="Schmutz J."/>
            <person name="Shahriari M."/>
            <person name="Shelest E."/>
            <person name="Silva-Franco F."/>
            <person name="Soanes D."/>
            <person name="Syed K."/>
            <person name="Tagua V.G."/>
            <person name="Talbot N.J."/>
            <person name="Thon M."/>
            <person name="De vries R.P."/>
            <person name="Wiebenga A."/>
            <person name="Yadav J.S."/>
            <person name="Braun E.L."/>
            <person name="Baker S."/>
            <person name="Garre V."/>
            <person name="Horwitz B."/>
            <person name="Torres-Martinez S."/>
            <person name="Idnurm A."/>
            <person name="Herrera-Estrella A."/>
            <person name="Gabaldon T."/>
            <person name="Grigoriev I.V."/>
        </authorList>
    </citation>
    <scope>NUCLEOTIDE SEQUENCE [LARGE SCALE GENOMIC DNA]</scope>
    <source>
        <strain evidence="10">NRRL 1555(-)</strain>
    </source>
</reference>